<feature type="region of interest" description="Disordered" evidence="1">
    <location>
        <begin position="64"/>
        <end position="99"/>
    </location>
</feature>
<name>A0A091CU61_FUKDA</name>
<keyword evidence="3" id="KW-1185">Reference proteome</keyword>
<evidence type="ECO:0000313" key="2">
    <source>
        <dbReference type="EMBL" id="KFO21125.1"/>
    </source>
</evidence>
<gene>
    <name evidence="2" type="ORF">H920_17478</name>
</gene>
<sequence>MFLVAAGQPSLQVLLSVVGPGFSRTCVSASYYCTFLVGAKSSVQGCRSARCSEVFSCPAGARDLTRDPGNADPSQASNAGRKRKREEKKDQLESPAGRLASRRPDLEVAVAAAVTRVGEWKRATKFCSSPWPFGAGRCGRVFKRRQPSLRLHWRGSRSAGEPQALSLWLLHHSKRMWELELQKDKPSRKRTSRYRPICDSKLQKGGAGVNGFAAVLEKALKRVSSETSESTLEEGSRLARRICL</sequence>
<evidence type="ECO:0000256" key="1">
    <source>
        <dbReference type="SAM" id="MobiDB-lite"/>
    </source>
</evidence>
<evidence type="ECO:0000313" key="3">
    <source>
        <dbReference type="Proteomes" id="UP000028990"/>
    </source>
</evidence>
<accession>A0A091CU61</accession>
<dbReference type="AlphaFoldDB" id="A0A091CU61"/>
<protein>
    <submittedName>
        <fullName evidence="2">Regulation of nuclear pre-mRNA domain-containing protein 1A</fullName>
    </submittedName>
</protein>
<reference evidence="2 3" key="1">
    <citation type="submission" date="2013-11" db="EMBL/GenBank/DDBJ databases">
        <title>The Damaraland mole rat (Fukomys damarensis) genome and evolution of African mole rats.</title>
        <authorList>
            <person name="Gladyshev V.N."/>
            <person name="Fang X."/>
        </authorList>
    </citation>
    <scope>NUCLEOTIDE SEQUENCE [LARGE SCALE GENOMIC DNA]</scope>
    <source>
        <tissue evidence="2">Liver</tissue>
    </source>
</reference>
<proteinExistence type="predicted"/>
<dbReference type="EMBL" id="KN124472">
    <property type="protein sequence ID" value="KFO21125.1"/>
    <property type="molecule type" value="Genomic_DNA"/>
</dbReference>
<organism evidence="2 3">
    <name type="scientific">Fukomys damarensis</name>
    <name type="common">Damaraland mole rat</name>
    <name type="synonym">Cryptomys damarensis</name>
    <dbReference type="NCBI Taxonomy" id="885580"/>
    <lineage>
        <taxon>Eukaryota</taxon>
        <taxon>Metazoa</taxon>
        <taxon>Chordata</taxon>
        <taxon>Craniata</taxon>
        <taxon>Vertebrata</taxon>
        <taxon>Euteleostomi</taxon>
        <taxon>Mammalia</taxon>
        <taxon>Eutheria</taxon>
        <taxon>Euarchontoglires</taxon>
        <taxon>Glires</taxon>
        <taxon>Rodentia</taxon>
        <taxon>Hystricomorpha</taxon>
        <taxon>Bathyergidae</taxon>
        <taxon>Fukomys</taxon>
    </lineage>
</organism>
<dbReference type="Proteomes" id="UP000028990">
    <property type="component" value="Unassembled WGS sequence"/>
</dbReference>